<dbReference type="GO" id="GO:0004180">
    <property type="term" value="F:carboxypeptidase activity"/>
    <property type="evidence" value="ECO:0007669"/>
    <property type="project" value="TreeGrafter"/>
</dbReference>
<evidence type="ECO:0000313" key="3">
    <source>
        <dbReference type="Proteomes" id="UP000265515"/>
    </source>
</evidence>
<evidence type="ECO:0000313" key="2">
    <source>
        <dbReference type="EMBL" id="GBG91296.1"/>
    </source>
</evidence>
<dbReference type="Proteomes" id="UP000265515">
    <property type="component" value="Unassembled WGS sequence"/>
</dbReference>
<gene>
    <name evidence="2" type="ORF">CBR_g52181</name>
</gene>
<proteinExistence type="predicted"/>
<dbReference type="AlphaFoldDB" id="A0A388M9Q8"/>
<dbReference type="InterPro" id="IPR007365">
    <property type="entry name" value="TFR-like_dimer_dom"/>
</dbReference>
<dbReference type="PANTHER" id="PTHR10404">
    <property type="entry name" value="N-ACETYLATED-ALPHA-LINKED ACIDIC DIPEPTIDASE"/>
    <property type="match status" value="1"/>
</dbReference>
<dbReference type="PANTHER" id="PTHR10404:SF46">
    <property type="entry name" value="VACUOLAR PROTEIN SORTING-ASSOCIATED PROTEIN 70"/>
    <property type="match status" value="1"/>
</dbReference>
<sequence>MIMRRSINDRLMLAERAVISAEGIDECSSCKNLIYSNHGDNDYDTNAFPGIAGALAKAVNLHGDASAWAKVQHEIWRVSRAITNIALVLKGDFTVQGL</sequence>
<keyword evidence="3" id="KW-1185">Reference proteome</keyword>
<feature type="domain" description="Transferrin receptor-like dimerisation" evidence="1">
    <location>
        <begin position="4"/>
        <end position="89"/>
    </location>
</feature>
<name>A0A388M9Q8_CHABU</name>
<accession>A0A388M9Q8</accession>
<dbReference type="Gramene" id="GBG91296">
    <property type="protein sequence ID" value="GBG91296"/>
    <property type="gene ID" value="CBR_g52181"/>
</dbReference>
<dbReference type="Gene3D" id="1.20.930.40">
    <property type="entry name" value="Transferrin receptor-like, dimerisation domain"/>
    <property type="match status" value="1"/>
</dbReference>
<dbReference type="STRING" id="69332.A0A388M9Q8"/>
<dbReference type="Pfam" id="PF04253">
    <property type="entry name" value="TFR_dimer"/>
    <property type="match status" value="1"/>
</dbReference>
<dbReference type="OMA" id="YSVQHEV"/>
<evidence type="ECO:0000259" key="1">
    <source>
        <dbReference type="Pfam" id="PF04253"/>
    </source>
</evidence>
<dbReference type="InterPro" id="IPR036757">
    <property type="entry name" value="TFR-like_dimer_dom_sf"/>
</dbReference>
<dbReference type="OrthoDB" id="5841748at2759"/>
<dbReference type="SUPFAM" id="SSF47672">
    <property type="entry name" value="Transferrin receptor-like dimerisation domain"/>
    <property type="match status" value="1"/>
</dbReference>
<dbReference type="EMBL" id="BFEA01000892">
    <property type="protein sequence ID" value="GBG91296.1"/>
    <property type="molecule type" value="Genomic_DNA"/>
</dbReference>
<reference evidence="2 3" key="1">
    <citation type="journal article" date="2018" name="Cell">
        <title>The Chara Genome: Secondary Complexity and Implications for Plant Terrestrialization.</title>
        <authorList>
            <person name="Nishiyama T."/>
            <person name="Sakayama H."/>
            <person name="Vries J.D."/>
            <person name="Buschmann H."/>
            <person name="Saint-Marcoux D."/>
            <person name="Ullrich K.K."/>
            <person name="Haas F.B."/>
            <person name="Vanderstraeten L."/>
            <person name="Becker D."/>
            <person name="Lang D."/>
            <person name="Vosolsobe S."/>
            <person name="Rombauts S."/>
            <person name="Wilhelmsson P.K.I."/>
            <person name="Janitza P."/>
            <person name="Kern R."/>
            <person name="Heyl A."/>
            <person name="Rumpler F."/>
            <person name="Villalobos L.I.A.C."/>
            <person name="Clay J.M."/>
            <person name="Skokan R."/>
            <person name="Toyoda A."/>
            <person name="Suzuki Y."/>
            <person name="Kagoshima H."/>
            <person name="Schijlen E."/>
            <person name="Tajeshwar N."/>
            <person name="Catarino B."/>
            <person name="Hetherington A.J."/>
            <person name="Saltykova A."/>
            <person name="Bonnot C."/>
            <person name="Breuninger H."/>
            <person name="Symeonidi A."/>
            <person name="Radhakrishnan G.V."/>
            <person name="Van Nieuwerburgh F."/>
            <person name="Deforce D."/>
            <person name="Chang C."/>
            <person name="Karol K.G."/>
            <person name="Hedrich R."/>
            <person name="Ulvskov P."/>
            <person name="Glockner G."/>
            <person name="Delwiche C.F."/>
            <person name="Petrasek J."/>
            <person name="Van de Peer Y."/>
            <person name="Friml J."/>
            <person name="Beilby M."/>
            <person name="Dolan L."/>
            <person name="Kohara Y."/>
            <person name="Sugano S."/>
            <person name="Fujiyama A."/>
            <person name="Delaux P.-M."/>
            <person name="Quint M."/>
            <person name="TheiBen G."/>
            <person name="Hagemann M."/>
            <person name="Harholt J."/>
            <person name="Dunand C."/>
            <person name="Zachgo S."/>
            <person name="Langdale J."/>
            <person name="Maumus F."/>
            <person name="Straeten D.V.D."/>
            <person name="Gould S.B."/>
            <person name="Rensing S.A."/>
        </authorList>
    </citation>
    <scope>NUCLEOTIDE SEQUENCE [LARGE SCALE GENOMIC DNA]</scope>
    <source>
        <strain evidence="2 3">S276</strain>
    </source>
</reference>
<organism evidence="2 3">
    <name type="scientific">Chara braunii</name>
    <name type="common">Braun's stonewort</name>
    <dbReference type="NCBI Taxonomy" id="69332"/>
    <lineage>
        <taxon>Eukaryota</taxon>
        <taxon>Viridiplantae</taxon>
        <taxon>Streptophyta</taxon>
        <taxon>Charophyceae</taxon>
        <taxon>Charales</taxon>
        <taxon>Characeae</taxon>
        <taxon>Chara</taxon>
    </lineage>
</organism>
<comment type="caution">
    <text evidence="2">The sequence shown here is derived from an EMBL/GenBank/DDBJ whole genome shotgun (WGS) entry which is preliminary data.</text>
</comment>
<dbReference type="InterPro" id="IPR039373">
    <property type="entry name" value="Peptidase_M28B"/>
</dbReference>
<protein>
    <recommendedName>
        <fullName evidence="1">Transferrin receptor-like dimerisation domain-containing protein</fullName>
    </recommendedName>
</protein>